<keyword evidence="4" id="KW-0479">Metal-binding</keyword>
<gene>
    <name evidence="11" type="ORF">ACFSGX_01725</name>
</gene>
<dbReference type="SUPFAM" id="SSF52141">
    <property type="entry name" value="Uracil-DNA glycosylase-like"/>
    <property type="match status" value="1"/>
</dbReference>
<evidence type="ECO:0000256" key="8">
    <source>
        <dbReference type="ARBA" id="ARBA00023014"/>
    </source>
</evidence>
<protein>
    <recommendedName>
        <fullName evidence="2">Type-4 uracil-DNA glycosylase</fullName>
    </recommendedName>
</protein>
<dbReference type="PANTHER" id="PTHR33693:SF9">
    <property type="entry name" value="TYPE-4 URACIL-DNA GLYCOSYLASE"/>
    <property type="match status" value="1"/>
</dbReference>
<dbReference type="NCBIfam" id="TIGR00758">
    <property type="entry name" value="UDG_fam4"/>
    <property type="match status" value="1"/>
</dbReference>
<keyword evidence="7" id="KW-0408">Iron</keyword>
<evidence type="ECO:0000256" key="9">
    <source>
        <dbReference type="ARBA" id="ARBA00023204"/>
    </source>
</evidence>
<dbReference type="SMART" id="SM00986">
    <property type="entry name" value="UDG"/>
    <property type="match status" value="1"/>
</dbReference>
<dbReference type="PANTHER" id="PTHR33693">
    <property type="entry name" value="TYPE-5 URACIL-DNA GLYCOSYLASE"/>
    <property type="match status" value="1"/>
</dbReference>
<dbReference type="Gene3D" id="3.40.470.10">
    <property type="entry name" value="Uracil-DNA glycosylase-like domain"/>
    <property type="match status" value="1"/>
</dbReference>
<dbReference type="SMART" id="SM00987">
    <property type="entry name" value="UreE_C"/>
    <property type="match status" value="1"/>
</dbReference>
<dbReference type="InterPro" id="IPR005273">
    <property type="entry name" value="Ura-DNA_glyco_family4"/>
</dbReference>
<dbReference type="NCBIfam" id="TIGR03915">
    <property type="entry name" value="SAM_7_link_chp"/>
    <property type="match status" value="1"/>
</dbReference>
<dbReference type="InterPro" id="IPR036895">
    <property type="entry name" value="Uracil-DNA_glycosylase-like_sf"/>
</dbReference>
<evidence type="ECO:0000313" key="11">
    <source>
        <dbReference type="EMBL" id="MFD1949484.1"/>
    </source>
</evidence>
<name>A0ABW4TS71_9SPHN</name>
<keyword evidence="12" id="KW-1185">Reference proteome</keyword>
<sequence>MRVATLASEDDFDGWRAAARTLALAQVAPHDVVWQVGERPADLFGDEASPDAAPGAFSVPRPFVDLARTALCHRDPERFALLYTLLIRVRAQQGLLDDRADPLVQRIELMAKDVRRDMHKMRAFVRFRELAVEGGETRYVAWFEPDNHIVRINADFFARRFATMHWSILTPELSVHWDGTALAFAPGARKTDAPDGDPLEEMWKTYYAAIFNPARVKVGAMTKEMPRKYWKNMPETALIPDLLAGAQKRESGMIETAHADIGDNARAAWEALAGEAAGCTRCPLYGPATQTVFGEGPVDARLMFVGEQPGDQEDIAGRPFVGPAGQLFDRAIAAAGIDRTQVYITNAVKHFKFEERGRRRIHAKPGAPEIDACRWWIDQERVLVRPAVTVALGVTAARSLLGKVVTISGTRGKPITLPDGGEAWITVHPSYLLRLPDKVQAEEEYARFVEDLKVAQARVAATA</sequence>
<reference evidence="12" key="1">
    <citation type="journal article" date="2019" name="Int. J. Syst. Evol. Microbiol.">
        <title>The Global Catalogue of Microorganisms (GCM) 10K type strain sequencing project: providing services to taxonomists for standard genome sequencing and annotation.</title>
        <authorList>
            <consortium name="The Broad Institute Genomics Platform"/>
            <consortium name="The Broad Institute Genome Sequencing Center for Infectious Disease"/>
            <person name="Wu L."/>
            <person name="Ma J."/>
        </authorList>
    </citation>
    <scope>NUCLEOTIDE SEQUENCE [LARGE SCALE GENOMIC DNA]</scope>
    <source>
        <strain evidence="12">CGMCC 1.12702</strain>
    </source>
</reference>
<dbReference type="Pfam" id="PF13566">
    <property type="entry name" value="DUF4130"/>
    <property type="match status" value="1"/>
</dbReference>
<evidence type="ECO:0000256" key="6">
    <source>
        <dbReference type="ARBA" id="ARBA00022801"/>
    </source>
</evidence>
<evidence type="ECO:0000256" key="3">
    <source>
        <dbReference type="ARBA" id="ARBA00022485"/>
    </source>
</evidence>
<organism evidence="11 12">
    <name type="scientific">Sphingomonas arantia</name>
    <dbReference type="NCBI Taxonomy" id="1460676"/>
    <lineage>
        <taxon>Bacteria</taxon>
        <taxon>Pseudomonadati</taxon>
        <taxon>Pseudomonadota</taxon>
        <taxon>Alphaproteobacteria</taxon>
        <taxon>Sphingomonadales</taxon>
        <taxon>Sphingomonadaceae</taxon>
        <taxon>Sphingomonas</taxon>
    </lineage>
</organism>
<proteinExistence type="inferred from homology"/>
<evidence type="ECO:0000313" key="12">
    <source>
        <dbReference type="Proteomes" id="UP001597400"/>
    </source>
</evidence>
<comment type="caution">
    <text evidence="11">The sequence shown here is derived from an EMBL/GenBank/DDBJ whole genome shotgun (WGS) entry which is preliminary data.</text>
</comment>
<evidence type="ECO:0000256" key="2">
    <source>
        <dbReference type="ARBA" id="ARBA00019403"/>
    </source>
</evidence>
<keyword evidence="8" id="KW-0411">Iron-sulfur</keyword>
<keyword evidence="5" id="KW-0227">DNA damage</keyword>
<evidence type="ECO:0000256" key="4">
    <source>
        <dbReference type="ARBA" id="ARBA00022723"/>
    </source>
</evidence>
<evidence type="ECO:0000256" key="1">
    <source>
        <dbReference type="ARBA" id="ARBA00006521"/>
    </source>
</evidence>
<dbReference type="InterPro" id="IPR025404">
    <property type="entry name" value="DUF4130"/>
</dbReference>
<keyword evidence="9" id="KW-0234">DNA repair</keyword>
<dbReference type="InterPro" id="IPR051536">
    <property type="entry name" value="UDG_Type-4/5"/>
</dbReference>
<dbReference type="EMBL" id="JBHUGS010000001">
    <property type="protein sequence ID" value="MFD1949484.1"/>
    <property type="molecule type" value="Genomic_DNA"/>
</dbReference>
<keyword evidence="3" id="KW-0004">4Fe-4S</keyword>
<dbReference type="InterPro" id="IPR023875">
    <property type="entry name" value="DNA_repair_put"/>
</dbReference>
<dbReference type="RefSeq" id="WP_380927000.1">
    <property type="nucleotide sequence ID" value="NZ_JBHUGS010000001.1"/>
</dbReference>
<accession>A0ABW4TS71</accession>
<dbReference type="Pfam" id="PF03167">
    <property type="entry name" value="UDG"/>
    <property type="match status" value="1"/>
</dbReference>
<dbReference type="NCBIfam" id="TIGR03914">
    <property type="entry name" value="UDG_fam_dom"/>
    <property type="match status" value="1"/>
</dbReference>
<evidence type="ECO:0000259" key="10">
    <source>
        <dbReference type="SMART" id="SM00986"/>
    </source>
</evidence>
<dbReference type="Proteomes" id="UP001597400">
    <property type="component" value="Unassembled WGS sequence"/>
</dbReference>
<keyword evidence="6" id="KW-0378">Hydrolase</keyword>
<dbReference type="CDD" id="cd10030">
    <property type="entry name" value="UDG-F4_TTUDGA_SPO1dp_like"/>
    <property type="match status" value="1"/>
</dbReference>
<comment type="similarity">
    <text evidence="1">Belongs to the uracil-DNA glycosylase (UDG) superfamily. Type 4 (UDGa) family.</text>
</comment>
<evidence type="ECO:0000256" key="7">
    <source>
        <dbReference type="ARBA" id="ARBA00023004"/>
    </source>
</evidence>
<dbReference type="InterPro" id="IPR005122">
    <property type="entry name" value="Uracil-DNA_glycosylase-like"/>
</dbReference>
<evidence type="ECO:0000256" key="5">
    <source>
        <dbReference type="ARBA" id="ARBA00022763"/>
    </source>
</evidence>
<feature type="domain" description="Uracil-DNA glycosylase-like" evidence="10">
    <location>
        <begin position="293"/>
        <end position="453"/>
    </location>
</feature>